<evidence type="ECO:0000256" key="1">
    <source>
        <dbReference type="SAM" id="MobiDB-lite"/>
    </source>
</evidence>
<feature type="region of interest" description="Disordered" evidence="1">
    <location>
        <begin position="30"/>
        <end position="77"/>
    </location>
</feature>
<accession>A0A151MR72</accession>
<proteinExistence type="predicted"/>
<evidence type="ECO:0000313" key="2">
    <source>
        <dbReference type="EMBL" id="KYO26900.1"/>
    </source>
</evidence>
<reference evidence="2 3" key="1">
    <citation type="journal article" date="2012" name="Genome Biol.">
        <title>Sequencing three crocodilian genomes to illuminate the evolution of archosaurs and amniotes.</title>
        <authorList>
            <person name="St John J.A."/>
            <person name="Braun E.L."/>
            <person name="Isberg S.R."/>
            <person name="Miles L.G."/>
            <person name="Chong A.Y."/>
            <person name="Gongora J."/>
            <person name="Dalzell P."/>
            <person name="Moran C."/>
            <person name="Bed'hom B."/>
            <person name="Abzhanov A."/>
            <person name="Burgess S.C."/>
            <person name="Cooksey A.M."/>
            <person name="Castoe T.A."/>
            <person name="Crawford N.G."/>
            <person name="Densmore L.D."/>
            <person name="Drew J.C."/>
            <person name="Edwards S.V."/>
            <person name="Faircloth B.C."/>
            <person name="Fujita M.K."/>
            <person name="Greenwold M.J."/>
            <person name="Hoffmann F.G."/>
            <person name="Howard J.M."/>
            <person name="Iguchi T."/>
            <person name="Janes D.E."/>
            <person name="Khan S.Y."/>
            <person name="Kohno S."/>
            <person name="de Koning A.J."/>
            <person name="Lance S.L."/>
            <person name="McCarthy F.M."/>
            <person name="McCormack J.E."/>
            <person name="Merchant M.E."/>
            <person name="Peterson D.G."/>
            <person name="Pollock D.D."/>
            <person name="Pourmand N."/>
            <person name="Raney B.J."/>
            <person name="Roessler K.A."/>
            <person name="Sanford J.R."/>
            <person name="Sawyer R.H."/>
            <person name="Schmidt C.J."/>
            <person name="Triplett E.W."/>
            <person name="Tuberville T.D."/>
            <person name="Venegas-Anaya M."/>
            <person name="Howard J.T."/>
            <person name="Jarvis E.D."/>
            <person name="Guillette L.J.Jr."/>
            <person name="Glenn T.C."/>
            <person name="Green R.E."/>
            <person name="Ray D.A."/>
        </authorList>
    </citation>
    <scope>NUCLEOTIDE SEQUENCE [LARGE SCALE GENOMIC DNA]</scope>
    <source>
        <strain evidence="2">KSC_2009_1</strain>
    </source>
</reference>
<sequence length="393" mass="43591">MQLVSRIFIQLRLANDVTGNHRLAVIKMAGGGGKRRGRMDPGSVGTPDPFRDSLREEEALEGEPEEAPDASHGNSSRKQIVNAGDELEAAPAICKGSSIRGGSEGHAKALTITGVSIGNSEEEEEFSPQRESRQEQQEGPQRSRALTLNTENSKPHAEELQGTQIGMLWKGEKRGSTRLIEEVEMGEGKTRAGGHQCTTPNGVPYIVGRKLMNAFLLYKETVTFIYGSLTGAYNYRKCKATEQQPRKTHKWNGEFLGVFTQFLLPGLEGARDRGKVMVDATSISEDHTYCWNEEEQISEELGCVGNCNPWGGQQYSTAHWRWMRQKQIATDVKAAVTRKDLPAAHQGEAIDRTDKQTSKTHDHLKQTVPWILFGNNNQTLKKKTFASSNKNLL</sequence>
<dbReference type="EMBL" id="AKHW03005461">
    <property type="protein sequence ID" value="KYO26900.1"/>
    <property type="molecule type" value="Genomic_DNA"/>
</dbReference>
<comment type="caution">
    <text evidence="2">The sequence shown here is derived from an EMBL/GenBank/DDBJ whole genome shotgun (WGS) entry which is preliminary data.</text>
</comment>
<feature type="compositionally biased region" description="Basic and acidic residues" evidence="1">
    <location>
        <begin position="127"/>
        <end position="136"/>
    </location>
</feature>
<feature type="region of interest" description="Disordered" evidence="1">
    <location>
        <begin position="113"/>
        <end position="159"/>
    </location>
</feature>
<protein>
    <submittedName>
        <fullName evidence="2">Uncharacterized protein</fullName>
    </submittedName>
</protein>
<keyword evidence="3" id="KW-1185">Reference proteome</keyword>
<dbReference type="AlphaFoldDB" id="A0A151MR72"/>
<organism evidence="2 3">
    <name type="scientific">Alligator mississippiensis</name>
    <name type="common">American alligator</name>
    <dbReference type="NCBI Taxonomy" id="8496"/>
    <lineage>
        <taxon>Eukaryota</taxon>
        <taxon>Metazoa</taxon>
        <taxon>Chordata</taxon>
        <taxon>Craniata</taxon>
        <taxon>Vertebrata</taxon>
        <taxon>Euteleostomi</taxon>
        <taxon>Archelosauria</taxon>
        <taxon>Archosauria</taxon>
        <taxon>Crocodylia</taxon>
        <taxon>Alligatoridae</taxon>
        <taxon>Alligatorinae</taxon>
        <taxon>Alligator</taxon>
    </lineage>
</organism>
<feature type="compositionally biased region" description="Acidic residues" evidence="1">
    <location>
        <begin position="58"/>
        <end position="68"/>
    </location>
</feature>
<name>A0A151MR72_ALLMI</name>
<gene>
    <name evidence="2" type="ORF">Y1Q_0019327</name>
</gene>
<dbReference type="Proteomes" id="UP000050525">
    <property type="component" value="Unassembled WGS sequence"/>
</dbReference>
<evidence type="ECO:0000313" key="3">
    <source>
        <dbReference type="Proteomes" id="UP000050525"/>
    </source>
</evidence>